<dbReference type="InterPro" id="IPR035441">
    <property type="entry name" value="TFIIS/LEDGF_dom_sf"/>
</dbReference>
<dbReference type="SUPFAM" id="SSF47676">
    <property type="entry name" value="Conserved domain common to transcription factors TFIIS, elongin A, CRSP70"/>
    <property type="match status" value="1"/>
</dbReference>
<dbReference type="GO" id="GO:0005634">
    <property type="term" value="C:nucleus"/>
    <property type="evidence" value="ECO:0007669"/>
    <property type="project" value="UniProtKB-SubCell"/>
</dbReference>
<dbReference type="PANTHER" id="PTHR47210:SF1">
    <property type="entry name" value="MEDIATOR OF RNA POLYMERASE II TRANSCRIPTION SUBUNIT 26C-RELATED"/>
    <property type="match status" value="1"/>
</dbReference>
<dbReference type="EMBL" id="OIVN01003635">
    <property type="protein sequence ID" value="SPD12567.1"/>
    <property type="molecule type" value="Genomic_DNA"/>
</dbReference>
<accession>A0A2N9HE02</accession>
<keyword evidence="2 3" id="KW-0539">Nucleus</keyword>
<dbReference type="SMART" id="SM00509">
    <property type="entry name" value="TFS2N"/>
    <property type="match status" value="1"/>
</dbReference>
<feature type="region of interest" description="Disordered" evidence="4">
    <location>
        <begin position="171"/>
        <end position="231"/>
    </location>
</feature>
<gene>
    <name evidence="6" type="ORF">FSB_LOCUS40449</name>
</gene>
<organism evidence="6">
    <name type="scientific">Fagus sylvatica</name>
    <name type="common">Beechnut</name>
    <dbReference type="NCBI Taxonomy" id="28930"/>
    <lineage>
        <taxon>Eukaryota</taxon>
        <taxon>Viridiplantae</taxon>
        <taxon>Streptophyta</taxon>
        <taxon>Embryophyta</taxon>
        <taxon>Tracheophyta</taxon>
        <taxon>Spermatophyta</taxon>
        <taxon>Magnoliopsida</taxon>
        <taxon>eudicotyledons</taxon>
        <taxon>Gunneridae</taxon>
        <taxon>Pentapetalae</taxon>
        <taxon>rosids</taxon>
        <taxon>fabids</taxon>
        <taxon>Fagales</taxon>
        <taxon>Fagaceae</taxon>
        <taxon>Fagus</taxon>
    </lineage>
</organism>
<reference evidence="6" key="1">
    <citation type="submission" date="2018-02" db="EMBL/GenBank/DDBJ databases">
        <authorList>
            <person name="Cohen D.B."/>
            <person name="Kent A.D."/>
        </authorList>
    </citation>
    <scope>NUCLEOTIDE SEQUENCE</scope>
</reference>
<name>A0A2N9HE02_FAGSY</name>
<evidence type="ECO:0000259" key="5">
    <source>
        <dbReference type="PROSITE" id="PS51319"/>
    </source>
</evidence>
<dbReference type="AlphaFoldDB" id="A0A2N9HE02"/>
<feature type="compositionally biased region" description="Polar residues" evidence="4">
    <location>
        <begin position="177"/>
        <end position="191"/>
    </location>
</feature>
<dbReference type="InterPro" id="IPR003617">
    <property type="entry name" value="TFIIS/CRSP70_N_sub"/>
</dbReference>
<protein>
    <recommendedName>
        <fullName evidence="5">TFIIS N-terminal domain-containing protein</fullName>
    </recommendedName>
</protein>
<dbReference type="InterPro" id="IPR044790">
    <property type="entry name" value="MD26C-like"/>
</dbReference>
<comment type="subcellular location">
    <subcellularLocation>
        <location evidence="1 3">Nucleus</location>
    </subcellularLocation>
</comment>
<dbReference type="Pfam" id="PF08711">
    <property type="entry name" value="Med26"/>
    <property type="match status" value="1"/>
</dbReference>
<sequence length="290" mass="32843">MDLAQFRSILKTSGVDVWEFMEMAVTVASLDHGSDVDNFKRRRASIVERLYTTTTSMAPLPCQNCDAAEKSLIGKDENNVGLDEDRNKKILDIKKRLGNPKESGDSLVELLENLADMNLTYQELDETKIGKPVNRLSRRSSNEKVRILAEQLVNKWRDVADEYSIKLNENTGKEEVSSTLNDHQVQNGSSSESDKCNSEPQQVVKPKEAVVHNSVCVSDSTPSKREKQEEESEWLACAGRKLRQNYMNAENAKRQRTIKVMDIQELPKPIDHFLVGKKKNNGIPRLPRSN</sequence>
<evidence type="ECO:0000256" key="4">
    <source>
        <dbReference type="SAM" id="MobiDB-lite"/>
    </source>
</evidence>
<evidence type="ECO:0000313" key="6">
    <source>
        <dbReference type="EMBL" id="SPD12567.1"/>
    </source>
</evidence>
<evidence type="ECO:0000256" key="1">
    <source>
        <dbReference type="ARBA" id="ARBA00004123"/>
    </source>
</evidence>
<dbReference type="Gene3D" id="1.20.930.10">
    <property type="entry name" value="Conserved domain common to transcription factors TFIIS, elongin A, CRSP70"/>
    <property type="match status" value="1"/>
</dbReference>
<evidence type="ECO:0000256" key="2">
    <source>
        <dbReference type="ARBA" id="ARBA00023242"/>
    </source>
</evidence>
<feature type="domain" description="TFIIS N-terminal" evidence="5">
    <location>
        <begin position="88"/>
        <end position="163"/>
    </location>
</feature>
<dbReference type="PROSITE" id="PS51319">
    <property type="entry name" value="TFIIS_N"/>
    <property type="match status" value="1"/>
</dbReference>
<evidence type="ECO:0000256" key="3">
    <source>
        <dbReference type="PROSITE-ProRule" id="PRU00649"/>
    </source>
</evidence>
<dbReference type="PANTHER" id="PTHR47210">
    <property type="entry name" value="MEDIATOR OF RNA POLYMERASE II TRANSCRIPTION SUBUNIT 26C-RELATED"/>
    <property type="match status" value="1"/>
</dbReference>
<dbReference type="InterPro" id="IPR017923">
    <property type="entry name" value="TFIIS_N"/>
</dbReference>
<proteinExistence type="predicted"/>